<accession>A0A6J4TC61</accession>
<feature type="compositionally biased region" description="Basic residues" evidence="1">
    <location>
        <begin position="13"/>
        <end position="25"/>
    </location>
</feature>
<dbReference type="AlphaFoldDB" id="A0A6J4TC61"/>
<evidence type="ECO:0000256" key="1">
    <source>
        <dbReference type="SAM" id="MobiDB-lite"/>
    </source>
</evidence>
<feature type="compositionally biased region" description="Basic and acidic residues" evidence="1">
    <location>
        <begin position="40"/>
        <end position="53"/>
    </location>
</feature>
<feature type="region of interest" description="Disordered" evidence="1">
    <location>
        <begin position="1"/>
        <end position="134"/>
    </location>
</feature>
<reference evidence="2" key="1">
    <citation type="submission" date="2020-02" db="EMBL/GenBank/DDBJ databases">
        <authorList>
            <person name="Meier V. D."/>
        </authorList>
    </citation>
    <scope>NUCLEOTIDE SEQUENCE</scope>
    <source>
        <strain evidence="2">AVDCRST_MAG53</strain>
    </source>
</reference>
<organism evidence="2">
    <name type="scientific">uncultured Solirubrobacteraceae bacterium</name>
    <dbReference type="NCBI Taxonomy" id="1162706"/>
    <lineage>
        <taxon>Bacteria</taxon>
        <taxon>Bacillati</taxon>
        <taxon>Actinomycetota</taxon>
        <taxon>Thermoleophilia</taxon>
        <taxon>Solirubrobacterales</taxon>
        <taxon>Solirubrobacteraceae</taxon>
        <taxon>environmental samples</taxon>
    </lineage>
</organism>
<dbReference type="EMBL" id="CADCVR010000098">
    <property type="protein sequence ID" value="CAA9519339.1"/>
    <property type="molecule type" value="Genomic_DNA"/>
</dbReference>
<feature type="non-terminal residue" evidence="2">
    <location>
        <position position="1"/>
    </location>
</feature>
<feature type="compositionally biased region" description="Low complexity" evidence="1">
    <location>
        <begin position="115"/>
        <end position="134"/>
    </location>
</feature>
<name>A0A6J4TC61_9ACTN</name>
<feature type="compositionally biased region" description="Basic residues" evidence="1">
    <location>
        <begin position="88"/>
        <end position="114"/>
    </location>
</feature>
<proteinExistence type="predicted"/>
<sequence>GQARQRRQDTRGRWRRRARRPRLHHPPAEVRGLVAAEGQARTRRELGGRRDPRGTGGDGPRRPLRGGAHPARVRRPQGPSEGRALVAHVRRRGRPVRPQRRGRRAPLGHSRRSRAAPGLRARPRAGARGTRAGV</sequence>
<feature type="non-terminal residue" evidence="2">
    <location>
        <position position="134"/>
    </location>
</feature>
<evidence type="ECO:0000313" key="2">
    <source>
        <dbReference type="EMBL" id="CAA9519339.1"/>
    </source>
</evidence>
<feature type="compositionally biased region" description="Basic and acidic residues" evidence="1">
    <location>
        <begin position="1"/>
        <end position="12"/>
    </location>
</feature>
<gene>
    <name evidence="2" type="ORF">AVDCRST_MAG53-3201</name>
</gene>
<protein>
    <submittedName>
        <fullName evidence="2">Uncharacterized protein</fullName>
    </submittedName>
</protein>